<accession>A0ABW8DX22</accession>
<gene>
    <name evidence="1" type="ORF">ACIOWJ_05050</name>
</gene>
<name>A0ABW8DX22_9PSED</name>
<reference evidence="1 2" key="1">
    <citation type="submission" date="2024-10" db="EMBL/GenBank/DDBJ databases">
        <title>The Natural Products Discovery Center: Release of the First 8490 Sequenced Strains for Exploring Actinobacteria Biosynthetic Diversity.</title>
        <authorList>
            <person name="Kalkreuter E."/>
            <person name="Kautsar S.A."/>
            <person name="Yang D."/>
            <person name="Bader C.D."/>
            <person name="Teijaro C.N."/>
            <person name="Fluegel L."/>
            <person name="Davis C.M."/>
            <person name="Simpson J.R."/>
            <person name="Lauterbach L."/>
            <person name="Steele A.D."/>
            <person name="Gui C."/>
            <person name="Meng S."/>
            <person name="Li G."/>
            <person name="Viehrig K."/>
            <person name="Ye F."/>
            <person name="Su P."/>
            <person name="Kiefer A.F."/>
            <person name="Nichols A."/>
            <person name="Cepeda A.J."/>
            <person name="Yan W."/>
            <person name="Fan B."/>
            <person name="Jiang Y."/>
            <person name="Adhikari A."/>
            <person name="Zheng C.-J."/>
            <person name="Schuster L."/>
            <person name="Cowan T.M."/>
            <person name="Smanski M.J."/>
            <person name="Chevrette M.G."/>
            <person name="De Carvalho L.P.S."/>
            <person name="Shen B."/>
        </authorList>
    </citation>
    <scope>NUCLEOTIDE SEQUENCE [LARGE SCALE GENOMIC DNA]</scope>
    <source>
        <strain evidence="1 2">NPDC087581</strain>
    </source>
</reference>
<dbReference type="Proteomes" id="UP001617213">
    <property type="component" value="Unassembled WGS sequence"/>
</dbReference>
<protein>
    <submittedName>
        <fullName evidence="1">Uncharacterized protein</fullName>
    </submittedName>
</protein>
<sequence>MTREQAASLVNQVQNSHRLLAGFYKRLLPALDEMAAKFGAGFWFWDPINFDRPCRSATKPSSKWAWDYLPLLNAQFVYARTDEEQQAVIQFQLHTDPSVLKRNRQGKGQPDPLNLPDATAVIRIYAYWLNESSVLNIKHQWEEAEYPKGDAFSISTLTKELQGTWWEVDLADFVVAPQGTEEAIGRFISLPASDI</sequence>
<evidence type="ECO:0000313" key="1">
    <source>
        <dbReference type="EMBL" id="MFJ2677460.1"/>
    </source>
</evidence>
<dbReference type="RefSeq" id="WP_154949561.1">
    <property type="nucleotide sequence ID" value="NZ_JBIUWZ010000004.1"/>
</dbReference>
<keyword evidence="2" id="KW-1185">Reference proteome</keyword>
<proteinExistence type="predicted"/>
<organism evidence="1 2">
    <name type="scientific">Pseudomonas sivasensis</name>
    <dbReference type="NCBI Taxonomy" id="1880678"/>
    <lineage>
        <taxon>Bacteria</taxon>
        <taxon>Pseudomonadati</taxon>
        <taxon>Pseudomonadota</taxon>
        <taxon>Gammaproteobacteria</taxon>
        <taxon>Pseudomonadales</taxon>
        <taxon>Pseudomonadaceae</taxon>
        <taxon>Pseudomonas</taxon>
    </lineage>
</organism>
<comment type="caution">
    <text evidence="1">The sequence shown here is derived from an EMBL/GenBank/DDBJ whole genome shotgun (WGS) entry which is preliminary data.</text>
</comment>
<dbReference type="EMBL" id="JBIUWZ010000004">
    <property type="protein sequence ID" value="MFJ2677460.1"/>
    <property type="molecule type" value="Genomic_DNA"/>
</dbReference>
<evidence type="ECO:0000313" key="2">
    <source>
        <dbReference type="Proteomes" id="UP001617213"/>
    </source>
</evidence>